<feature type="transmembrane region" description="Helical" evidence="2">
    <location>
        <begin position="304"/>
        <end position="321"/>
    </location>
</feature>
<keyword evidence="2" id="KW-0812">Transmembrane</keyword>
<proteinExistence type="predicted"/>
<dbReference type="EMBL" id="JACHDB010000001">
    <property type="protein sequence ID" value="MBB5432984.1"/>
    <property type="molecule type" value="Genomic_DNA"/>
</dbReference>
<feature type="compositionally biased region" description="Acidic residues" evidence="1">
    <location>
        <begin position="198"/>
        <end position="215"/>
    </location>
</feature>
<dbReference type="Pfam" id="PF04024">
    <property type="entry name" value="PspC"/>
    <property type="match status" value="1"/>
</dbReference>
<dbReference type="RefSeq" id="WP_312893651.1">
    <property type="nucleotide sequence ID" value="NZ_BAAAJD010000010.1"/>
</dbReference>
<evidence type="ECO:0000256" key="1">
    <source>
        <dbReference type="SAM" id="MobiDB-lite"/>
    </source>
</evidence>
<accession>A0A7W8VEI5</accession>
<sequence>MRTVDEEPEAEEGTLRRDRDAGVLTGVCTGLGRYTGTDPVVWRVAFALTGLVGGAGVLLYVGAWLTMRDADGGPAMFEQLLNRSIPPRAVPALLAAALAALTALSLVGGFGWGTLVLAAPLILGLLAAHNRGVNLQRLFRDLPSRLKAHRPPPAPPAPEPKPAYYNPAQPWAQPPAGPIDLAVVAGRSGGAERAGGPAEEDGEEEEDGDGGEEQGGDGGQAGGCGVPHQRAGRRVRRRDRGVRLLAFAFWAAVAAAGVAMIATGRYSADTLFGPETGPVYLGSVAVIIGAALLVGAWVGDPRGLVAAGVLAVALTAASAATDLTELRFGRAEWHPRTAADLAEEEYRLTIGSAYLDLTGLKLDPGERVDVDADVRFGALDVFVPPQARVVVNGSAAFGEIRVDGWMRSGTRLKVANTFEPEGAAGGGEKGEDAGPPTLVVNLTSYAGDLEVHREAP</sequence>
<keyword evidence="2" id="KW-0472">Membrane</keyword>
<feature type="compositionally biased region" description="Gly residues" evidence="1">
    <location>
        <begin position="216"/>
        <end position="225"/>
    </location>
</feature>
<feature type="domain" description="Phage shock protein PspC N-terminal" evidence="3">
    <location>
        <begin position="14"/>
        <end position="68"/>
    </location>
</feature>
<keyword evidence="5" id="KW-1185">Reference proteome</keyword>
<feature type="transmembrane region" description="Helical" evidence="2">
    <location>
        <begin position="110"/>
        <end position="128"/>
    </location>
</feature>
<protein>
    <submittedName>
        <fullName evidence="4">Phage shock protein PspC (Stress-responsive transcriptional regulator)</fullName>
    </submittedName>
</protein>
<evidence type="ECO:0000256" key="2">
    <source>
        <dbReference type="SAM" id="Phobius"/>
    </source>
</evidence>
<feature type="transmembrane region" description="Helical" evidence="2">
    <location>
        <begin position="279"/>
        <end position="297"/>
    </location>
</feature>
<dbReference type="InterPro" id="IPR007168">
    <property type="entry name" value="Phageshock_PspC_N"/>
</dbReference>
<feature type="compositionally biased region" description="Low complexity" evidence="1">
    <location>
        <begin position="162"/>
        <end position="171"/>
    </location>
</feature>
<dbReference type="AlphaFoldDB" id="A0A7W8VEI5"/>
<feature type="transmembrane region" description="Helical" evidence="2">
    <location>
        <begin position="40"/>
        <end position="65"/>
    </location>
</feature>
<feature type="region of interest" description="Disordered" evidence="1">
    <location>
        <begin position="188"/>
        <end position="235"/>
    </location>
</feature>
<keyword evidence="2" id="KW-1133">Transmembrane helix</keyword>
<name>A0A7W8VEI5_9ACTN</name>
<evidence type="ECO:0000259" key="3">
    <source>
        <dbReference type="Pfam" id="PF04024"/>
    </source>
</evidence>
<organism evidence="4 5">
    <name type="scientific">Nocardiopsis composta</name>
    <dbReference type="NCBI Taxonomy" id="157465"/>
    <lineage>
        <taxon>Bacteria</taxon>
        <taxon>Bacillati</taxon>
        <taxon>Actinomycetota</taxon>
        <taxon>Actinomycetes</taxon>
        <taxon>Streptosporangiales</taxon>
        <taxon>Nocardiopsidaceae</taxon>
        <taxon>Nocardiopsis</taxon>
    </lineage>
</organism>
<feature type="compositionally biased region" description="Pro residues" evidence="1">
    <location>
        <begin position="151"/>
        <end position="161"/>
    </location>
</feature>
<evidence type="ECO:0000313" key="4">
    <source>
        <dbReference type="EMBL" id="MBB5432984.1"/>
    </source>
</evidence>
<evidence type="ECO:0000313" key="5">
    <source>
        <dbReference type="Proteomes" id="UP000572635"/>
    </source>
</evidence>
<feature type="region of interest" description="Disordered" evidence="1">
    <location>
        <begin position="146"/>
        <end position="171"/>
    </location>
</feature>
<gene>
    <name evidence="4" type="ORF">HDA36_003068</name>
</gene>
<comment type="caution">
    <text evidence="4">The sequence shown here is derived from an EMBL/GenBank/DDBJ whole genome shotgun (WGS) entry which is preliminary data.</text>
</comment>
<feature type="transmembrane region" description="Helical" evidence="2">
    <location>
        <begin position="244"/>
        <end position="267"/>
    </location>
</feature>
<dbReference type="Proteomes" id="UP000572635">
    <property type="component" value="Unassembled WGS sequence"/>
</dbReference>
<reference evidence="4 5" key="1">
    <citation type="submission" date="2020-08" db="EMBL/GenBank/DDBJ databases">
        <title>Sequencing the genomes of 1000 actinobacteria strains.</title>
        <authorList>
            <person name="Klenk H.-P."/>
        </authorList>
    </citation>
    <scope>NUCLEOTIDE SEQUENCE [LARGE SCALE GENOMIC DNA]</scope>
    <source>
        <strain evidence="4 5">DSM 44551</strain>
    </source>
</reference>